<dbReference type="OrthoDB" id="10259720at2759"/>
<evidence type="ECO:0000256" key="3">
    <source>
        <dbReference type="SAM" id="MobiDB-lite"/>
    </source>
</evidence>
<dbReference type="PANTHER" id="PTHR18962:SF0">
    <property type="entry name" value="COILED-COIL DOMAIN-CONTAINING PROTEIN 39"/>
    <property type="match status" value="1"/>
</dbReference>
<dbReference type="Proteomes" id="UP000717585">
    <property type="component" value="Unassembled WGS sequence"/>
</dbReference>
<feature type="coiled-coil region" evidence="2">
    <location>
        <begin position="440"/>
        <end position="486"/>
    </location>
</feature>
<dbReference type="Pfam" id="PF24161">
    <property type="entry name" value="CCDC39"/>
    <property type="match status" value="1"/>
</dbReference>
<dbReference type="AlphaFoldDB" id="A0A8J6DZZ3"/>
<organism evidence="4 5">
    <name type="scientific">Carpediemonas membranifera</name>
    <dbReference type="NCBI Taxonomy" id="201153"/>
    <lineage>
        <taxon>Eukaryota</taxon>
        <taxon>Metamonada</taxon>
        <taxon>Carpediemonas-like organisms</taxon>
        <taxon>Carpediemonas</taxon>
    </lineage>
</organism>
<feature type="coiled-coil region" evidence="2">
    <location>
        <begin position="582"/>
        <end position="609"/>
    </location>
</feature>
<dbReference type="GO" id="GO:0060285">
    <property type="term" value="P:cilium-dependent cell motility"/>
    <property type="evidence" value="ECO:0007669"/>
    <property type="project" value="TreeGrafter"/>
</dbReference>
<dbReference type="GO" id="GO:0003341">
    <property type="term" value="P:cilium movement"/>
    <property type="evidence" value="ECO:0007669"/>
    <property type="project" value="InterPro"/>
</dbReference>
<evidence type="ECO:0000256" key="1">
    <source>
        <dbReference type="ARBA" id="ARBA00023054"/>
    </source>
</evidence>
<evidence type="ECO:0000313" key="5">
    <source>
        <dbReference type="Proteomes" id="UP000717585"/>
    </source>
</evidence>
<dbReference type="InterPro" id="IPR033290">
    <property type="entry name" value="CCDC39"/>
</dbReference>
<comment type="caution">
    <text evidence="4">The sequence shown here is derived from an EMBL/GenBank/DDBJ whole genome shotgun (WGS) entry which is preliminary data.</text>
</comment>
<dbReference type="GO" id="GO:0005930">
    <property type="term" value="C:axoneme"/>
    <property type="evidence" value="ECO:0007669"/>
    <property type="project" value="InterPro"/>
</dbReference>
<feature type="coiled-coil region" evidence="2">
    <location>
        <begin position="6"/>
        <end position="57"/>
    </location>
</feature>
<feature type="compositionally biased region" description="Basic and acidic residues" evidence="3">
    <location>
        <begin position="664"/>
        <end position="701"/>
    </location>
</feature>
<feature type="compositionally biased region" description="Polar residues" evidence="3">
    <location>
        <begin position="309"/>
        <end position="322"/>
    </location>
</feature>
<accession>A0A8J6DZZ3</accession>
<reference evidence="4" key="1">
    <citation type="submission" date="2021-05" db="EMBL/GenBank/DDBJ databases">
        <title>A free-living protist that lacks canonical eukaryotic 1 DNA replication and segregation systems.</title>
        <authorList>
            <person name="Salas-Leiva D.E."/>
            <person name="Tromer E.C."/>
            <person name="Curtis B.A."/>
            <person name="Jerlstrom-Hultqvist J."/>
            <person name="Kolisko M."/>
            <person name="Yi Z."/>
            <person name="Salas-Leiva J.S."/>
            <person name="Gallot-Lavallee L."/>
            <person name="Kops G.J.P.L."/>
            <person name="Archibald J.M."/>
            <person name="Simpson A.G.B."/>
            <person name="Roger A.J."/>
        </authorList>
    </citation>
    <scope>NUCLEOTIDE SEQUENCE</scope>
    <source>
        <strain evidence="4">BICM</strain>
    </source>
</reference>
<gene>
    <name evidence="4" type="ORF">J8273_6178</name>
</gene>
<sequence>MDLQRILEYKQLIDKLQDEAEEAALKLDSENERTRALKSHTKSVEQELQNCNKLQMETDAEIARIEETVGVLSAETEAEQKEIVKVEAKTEQSIQQLNEHQNSLRGIQAKIATQTEQLGLSQEAYEQWSLVIKQKSDDAAAQMSYMKTDEAKLKELQTKIDHNDREKEALREGLATDVSLTRTKQTIVNRLAEEFSEERQAVIRRHAELEDLAQTMARKDADIEEERAETEEETQLDDALRIRMNEDEEALRLNRLAEKEVTHQETVSLGTLETVRQSRIEDERAREERQRQNALVRSGIGAGEKEGRTWQTQTAKTNQETLAASAKRDGVQKEIEAIKLAANTLVTKERSVAERQAEIKKRYDETVELQAAAKAEQRALDEQRMKQRDLRDAKISEERSLNTDISGAQSMLRNLTSSVRDKDAEQQKLVRKLYSVNFEVQKLQRRLERAQGHRTAEEKTALNDKIASLEASLAERKAEFKLLQQQETSQARTQAADRKELDMLRARLDEASTHRSELELVTSTCEQEKLKMQTLRNDERVRVDQMRVEVAKKTELVSVALNKSFYWENKLAQTELTRAEQLMNVKMLVDETESNVRTLREEHSRITNEVNRQQLVNANLRKKLEVRQSKMGVDEDGKPLDQTTIIGRAALEKQRLEGGGLGAPREDRGASCGGDKVREDGGGLQVRERRGQGEEQGRTQRPDGGAPAEPARGRGRAGGDAEQADEGEPQHAGGCEVQ</sequence>
<proteinExistence type="predicted"/>
<protein>
    <submittedName>
        <fullName evidence="4">Chromosome segregation protein</fullName>
    </submittedName>
</protein>
<feature type="region of interest" description="Disordered" evidence="3">
    <location>
        <begin position="656"/>
        <end position="738"/>
    </location>
</feature>
<feature type="coiled-coil region" evidence="2">
    <location>
        <begin position="146"/>
        <end position="233"/>
    </location>
</feature>
<name>A0A8J6DZZ3_9EUKA</name>
<dbReference type="PANTHER" id="PTHR18962">
    <property type="entry name" value="COILED-COIL DOMAIN-CONTAINING PROTEIN 39"/>
    <property type="match status" value="1"/>
</dbReference>
<keyword evidence="5" id="KW-1185">Reference proteome</keyword>
<feature type="region of interest" description="Disordered" evidence="3">
    <location>
        <begin position="304"/>
        <end position="325"/>
    </location>
</feature>
<dbReference type="EMBL" id="JAHDYR010000053">
    <property type="protein sequence ID" value="KAG9391418.1"/>
    <property type="molecule type" value="Genomic_DNA"/>
</dbReference>
<keyword evidence="1 2" id="KW-0175">Coiled coil</keyword>
<evidence type="ECO:0000313" key="4">
    <source>
        <dbReference type="EMBL" id="KAG9391418.1"/>
    </source>
</evidence>
<evidence type="ECO:0000256" key="2">
    <source>
        <dbReference type="SAM" id="Coils"/>
    </source>
</evidence>
<dbReference type="GO" id="GO:0036159">
    <property type="term" value="P:inner dynein arm assembly"/>
    <property type="evidence" value="ECO:0007669"/>
    <property type="project" value="InterPro"/>
</dbReference>